<feature type="domain" description="Ig-like" evidence="2">
    <location>
        <begin position="145"/>
        <end position="234"/>
    </location>
</feature>
<dbReference type="PANTHER" id="PTHR46942:SF1">
    <property type="entry name" value="SIALIC ACID-BINDING IG-LIKE LECTIN 15"/>
    <property type="match status" value="1"/>
</dbReference>
<dbReference type="SMART" id="SM00406">
    <property type="entry name" value="IGv"/>
    <property type="match status" value="1"/>
</dbReference>
<dbReference type="PROSITE" id="PS50835">
    <property type="entry name" value="IG_LIKE"/>
    <property type="match status" value="2"/>
</dbReference>
<reference evidence="3 4" key="2">
    <citation type="journal article" date="2023" name="Mol. Biol. Evol.">
        <title>Genomics of Secondarily Temperate Adaptation in the Only Non-Antarctic Icefish.</title>
        <authorList>
            <person name="Rivera-Colon A.G."/>
            <person name="Rayamajhi N."/>
            <person name="Minhas B.F."/>
            <person name="Madrigal G."/>
            <person name="Bilyk K.T."/>
            <person name="Yoon V."/>
            <person name="Hune M."/>
            <person name="Gregory S."/>
            <person name="Cheng C.H.C."/>
            <person name="Catchen J.M."/>
        </authorList>
    </citation>
    <scope>NUCLEOTIDE SEQUENCE [LARGE SCALE GENOMIC DNA]</scope>
    <source>
        <strain evidence="3">JMC-PN-2008</strain>
    </source>
</reference>
<reference evidence="3 4" key="1">
    <citation type="journal article" date="2023" name="Genes (Basel)">
        <title>Chromosome-Level Genome Assembly and Circadian Gene Repertoire of the Patagonia Blennie Eleginops maclovinus-The Closest Ancestral Proxy of Antarctic Cryonotothenioids.</title>
        <authorList>
            <person name="Cheng C.C."/>
            <person name="Rivera-Colon A.G."/>
            <person name="Minhas B.F."/>
            <person name="Wilson L."/>
            <person name="Rayamajhi N."/>
            <person name="Vargas-Chacoff L."/>
            <person name="Catchen J.M."/>
        </authorList>
    </citation>
    <scope>NUCLEOTIDE SEQUENCE [LARGE SCALE GENOMIC DNA]</scope>
    <source>
        <strain evidence="3">JMC-PN-2008</strain>
    </source>
</reference>
<dbReference type="EMBL" id="JAUZQC010000012">
    <property type="protein sequence ID" value="KAK5861634.1"/>
    <property type="molecule type" value="Genomic_DNA"/>
</dbReference>
<evidence type="ECO:0000313" key="3">
    <source>
        <dbReference type="EMBL" id="KAK5861634.1"/>
    </source>
</evidence>
<dbReference type="Proteomes" id="UP001346869">
    <property type="component" value="Unassembled WGS sequence"/>
</dbReference>
<dbReference type="Gene3D" id="2.60.40.10">
    <property type="entry name" value="Immunoglobulins"/>
    <property type="match status" value="2"/>
</dbReference>
<evidence type="ECO:0000313" key="4">
    <source>
        <dbReference type="Proteomes" id="UP001346869"/>
    </source>
</evidence>
<keyword evidence="1" id="KW-0472">Membrane</keyword>
<feature type="transmembrane region" description="Helical" evidence="1">
    <location>
        <begin position="7"/>
        <end position="26"/>
    </location>
</feature>
<dbReference type="AlphaFoldDB" id="A0AAN7XJS3"/>
<accession>A0AAN7XJS3</accession>
<comment type="caution">
    <text evidence="3">The sequence shown here is derived from an EMBL/GenBank/DDBJ whole genome shotgun (WGS) entry which is preliminary data.</text>
</comment>
<keyword evidence="1" id="KW-0812">Transmembrane</keyword>
<dbReference type="GO" id="GO:0032956">
    <property type="term" value="P:regulation of actin cytoskeleton organization"/>
    <property type="evidence" value="ECO:0007669"/>
    <property type="project" value="TreeGrafter"/>
</dbReference>
<dbReference type="InterPro" id="IPR003599">
    <property type="entry name" value="Ig_sub"/>
</dbReference>
<dbReference type="InterPro" id="IPR007110">
    <property type="entry name" value="Ig-like_dom"/>
</dbReference>
<dbReference type="InterPro" id="IPR013783">
    <property type="entry name" value="Ig-like_fold"/>
</dbReference>
<gene>
    <name evidence="3" type="ORF">PBY51_017093</name>
</gene>
<feature type="domain" description="Ig-like" evidence="2">
    <location>
        <begin position="36"/>
        <end position="125"/>
    </location>
</feature>
<keyword evidence="4" id="KW-1185">Reference proteome</keyword>
<keyword evidence="1" id="KW-1133">Transmembrane helix</keyword>
<sequence>MWQQQTFYLVLLGIVTGCLSVSWDMAVSPVVFAPRGEDVVLPCSFTHPEQQSYSGEITLKWLARESNAKPFFVCSVRNDSIQGKYGCAESQLKYSLKGDLRRGELSLLIRRLQLGDNGTFFCRVELQGFRKFIQKETQLYVTVQPQIPSLSVVEPGSGSDGTPRRLQCEVEGHPLPSITWLSASGRPMEDLEVKNSQTGPAWVLSSVPYLQEDVLTCRVESWLGAAERRYPAVDSKTLIVSLSVSGLIVLLLLLLCTGLIVYRRSRARAATSPIYENVETVENHHLQVSDRPVGGNVELQLVYSAVSLTHATSSQHARVRSPVCQPVEPAVFYSPVNVRSE</sequence>
<dbReference type="GO" id="GO:0005886">
    <property type="term" value="C:plasma membrane"/>
    <property type="evidence" value="ECO:0007669"/>
    <property type="project" value="TreeGrafter"/>
</dbReference>
<dbReference type="InterPro" id="IPR042836">
    <property type="entry name" value="SIG15"/>
</dbReference>
<dbReference type="GO" id="GO:0045124">
    <property type="term" value="P:regulation of bone resorption"/>
    <property type="evidence" value="ECO:0007669"/>
    <property type="project" value="TreeGrafter"/>
</dbReference>
<protein>
    <recommendedName>
        <fullName evidence="2">Ig-like domain-containing protein</fullName>
    </recommendedName>
</protein>
<dbReference type="PANTHER" id="PTHR46942">
    <property type="entry name" value="SIALIC ACID-BINDING IG-LIKE LECTIN 15"/>
    <property type="match status" value="1"/>
</dbReference>
<evidence type="ECO:0000256" key="1">
    <source>
        <dbReference type="SAM" id="Phobius"/>
    </source>
</evidence>
<proteinExistence type="predicted"/>
<name>A0AAN7XJS3_ELEMC</name>
<dbReference type="InterPro" id="IPR013106">
    <property type="entry name" value="Ig_V-set"/>
</dbReference>
<organism evidence="3 4">
    <name type="scientific">Eleginops maclovinus</name>
    <name type="common">Patagonian blennie</name>
    <name type="synonym">Eleginus maclovinus</name>
    <dbReference type="NCBI Taxonomy" id="56733"/>
    <lineage>
        <taxon>Eukaryota</taxon>
        <taxon>Metazoa</taxon>
        <taxon>Chordata</taxon>
        <taxon>Craniata</taxon>
        <taxon>Vertebrata</taxon>
        <taxon>Euteleostomi</taxon>
        <taxon>Actinopterygii</taxon>
        <taxon>Neopterygii</taxon>
        <taxon>Teleostei</taxon>
        <taxon>Neoteleostei</taxon>
        <taxon>Acanthomorphata</taxon>
        <taxon>Eupercaria</taxon>
        <taxon>Perciformes</taxon>
        <taxon>Notothenioidei</taxon>
        <taxon>Eleginopidae</taxon>
        <taxon>Eleginops</taxon>
    </lineage>
</organism>
<evidence type="ECO:0000259" key="2">
    <source>
        <dbReference type="PROSITE" id="PS50835"/>
    </source>
</evidence>
<dbReference type="Pfam" id="PF07686">
    <property type="entry name" value="V-set"/>
    <property type="match status" value="1"/>
</dbReference>
<dbReference type="SUPFAM" id="SSF48726">
    <property type="entry name" value="Immunoglobulin"/>
    <property type="match status" value="2"/>
</dbReference>
<dbReference type="InterPro" id="IPR036179">
    <property type="entry name" value="Ig-like_dom_sf"/>
</dbReference>
<feature type="transmembrane region" description="Helical" evidence="1">
    <location>
        <begin position="238"/>
        <end position="262"/>
    </location>
</feature>
<dbReference type="GO" id="GO:2001204">
    <property type="term" value="P:regulation of osteoclast development"/>
    <property type="evidence" value="ECO:0007669"/>
    <property type="project" value="TreeGrafter"/>
</dbReference>
<dbReference type="SMART" id="SM00409">
    <property type="entry name" value="IG"/>
    <property type="match status" value="2"/>
</dbReference>